<dbReference type="EMBL" id="BPQQ01000024">
    <property type="protein sequence ID" value="GJE00387.1"/>
    <property type="molecule type" value="Genomic_DNA"/>
</dbReference>
<dbReference type="RefSeq" id="WP_238235279.1">
    <property type="nucleotide sequence ID" value="NZ_BPQQ01000024.1"/>
</dbReference>
<proteinExistence type="predicted"/>
<evidence type="ECO:0000313" key="2">
    <source>
        <dbReference type="EMBL" id="GJE00387.1"/>
    </source>
</evidence>
<feature type="transmembrane region" description="Helical" evidence="1">
    <location>
        <begin position="37"/>
        <end position="60"/>
    </location>
</feature>
<keyword evidence="1" id="KW-0812">Transmembrane</keyword>
<reference evidence="2" key="1">
    <citation type="journal article" date="2021" name="Front. Microbiol.">
        <title>Comprehensive Comparative Genomics and Phenotyping of Methylobacterium Species.</title>
        <authorList>
            <person name="Alessa O."/>
            <person name="Ogura Y."/>
            <person name="Fujitani Y."/>
            <person name="Takami H."/>
            <person name="Hayashi T."/>
            <person name="Sahin N."/>
            <person name="Tani A."/>
        </authorList>
    </citation>
    <scope>NUCLEOTIDE SEQUENCE</scope>
    <source>
        <strain evidence="2">DSM 17168</strain>
    </source>
</reference>
<dbReference type="Proteomes" id="UP001055153">
    <property type="component" value="Unassembled WGS sequence"/>
</dbReference>
<keyword evidence="1" id="KW-0472">Membrane</keyword>
<keyword evidence="1" id="KW-1133">Transmembrane helix</keyword>
<comment type="caution">
    <text evidence="2">The sequence shown here is derived from an EMBL/GenBank/DDBJ whole genome shotgun (WGS) entry which is preliminary data.</text>
</comment>
<accession>A0ABQ4SB09</accession>
<evidence type="ECO:0000256" key="1">
    <source>
        <dbReference type="SAM" id="Phobius"/>
    </source>
</evidence>
<keyword evidence="3" id="KW-1185">Reference proteome</keyword>
<sequence length="99" mass="10578">MTVPYYPPSVWIWAGLDPVLIVVALVLGWKADQFGKVVLVAIIALVAAVLTSWALTGLGVPWPAPVGRDLPTFFPVRTVSALLWAVVGYGARRAIAPRA</sequence>
<name>A0ABQ4SB09_9HYPH</name>
<reference evidence="2" key="2">
    <citation type="submission" date="2021-08" db="EMBL/GenBank/DDBJ databases">
        <authorList>
            <person name="Tani A."/>
            <person name="Ola A."/>
            <person name="Ogura Y."/>
            <person name="Katsura K."/>
            <person name="Hayashi T."/>
        </authorList>
    </citation>
    <scope>NUCLEOTIDE SEQUENCE</scope>
    <source>
        <strain evidence="2">DSM 17168</strain>
    </source>
</reference>
<organism evidence="2 3">
    <name type="scientific">Methylobacterium isbiliense</name>
    <dbReference type="NCBI Taxonomy" id="315478"/>
    <lineage>
        <taxon>Bacteria</taxon>
        <taxon>Pseudomonadati</taxon>
        <taxon>Pseudomonadota</taxon>
        <taxon>Alphaproteobacteria</taxon>
        <taxon>Hyphomicrobiales</taxon>
        <taxon>Methylobacteriaceae</taxon>
        <taxon>Methylobacterium</taxon>
    </lineage>
</organism>
<protein>
    <submittedName>
        <fullName evidence="2">Uncharacterized protein</fullName>
    </submittedName>
</protein>
<gene>
    <name evidence="2" type="ORF">GMJLKIPL_2308</name>
</gene>
<evidence type="ECO:0000313" key="3">
    <source>
        <dbReference type="Proteomes" id="UP001055153"/>
    </source>
</evidence>
<feature type="transmembrane region" description="Helical" evidence="1">
    <location>
        <begin position="12"/>
        <end position="30"/>
    </location>
</feature>
<feature type="transmembrane region" description="Helical" evidence="1">
    <location>
        <begin position="72"/>
        <end position="91"/>
    </location>
</feature>